<keyword evidence="4" id="KW-0812">Transmembrane</keyword>
<evidence type="ECO:0000256" key="7">
    <source>
        <dbReference type="SAM" id="MobiDB-lite"/>
    </source>
</evidence>
<reference evidence="8" key="1">
    <citation type="journal article" date="2020" name="Fungal Divers.">
        <title>Resolving the Mortierellaceae phylogeny through synthesis of multi-gene phylogenetics and phylogenomics.</title>
        <authorList>
            <person name="Vandepol N."/>
            <person name="Liber J."/>
            <person name="Desiro A."/>
            <person name="Na H."/>
            <person name="Kennedy M."/>
            <person name="Barry K."/>
            <person name="Grigoriev I.V."/>
            <person name="Miller A.N."/>
            <person name="O'Donnell K."/>
            <person name="Stajich J.E."/>
            <person name="Bonito G."/>
        </authorList>
    </citation>
    <scope>NUCLEOTIDE SEQUENCE</scope>
    <source>
        <strain evidence="8">MES-2147</strain>
    </source>
</reference>
<evidence type="ECO:0000313" key="8">
    <source>
        <dbReference type="EMBL" id="KAF9945002.1"/>
    </source>
</evidence>
<protein>
    <recommendedName>
        <fullName evidence="10">Sugar phosphate transporter domain-containing protein</fullName>
    </recommendedName>
</protein>
<dbReference type="GO" id="GO:0016020">
    <property type="term" value="C:membrane"/>
    <property type="evidence" value="ECO:0007669"/>
    <property type="project" value="UniProtKB-SubCell"/>
</dbReference>
<evidence type="ECO:0000256" key="6">
    <source>
        <dbReference type="ARBA" id="ARBA00023136"/>
    </source>
</evidence>
<dbReference type="Proteomes" id="UP000749646">
    <property type="component" value="Unassembled WGS sequence"/>
</dbReference>
<keyword evidence="9" id="KW-1185">Reference proteome</keyword>
<organism evidence="8 9">
    <name type="scientific">Modicella reniformis</name>
    <dbReference type="NCBI Taxonomy" id="1440133"/>
    <lineage>
        <taxon>Eukaryota</taxon>
        <taxon>Fungi</taxon>
        <taxon>Fungi incertae sedis</taxon>
        <taxon>Mucoromycota</taxon>
        <taxon>Mortierellomycotina</taxon>
        <taxon>Mortierellomycetes</taxon>
        <taxon>Mortierellales</taxon>
        <taxon>Mortierellaceae</taxon>
        <taxon>Modicella</taxon>
    </lineage>
</organism>
<dbReference type="EMBL" id="JAAAHW010008153">
    <property type="protein sequence ID" value="KAF9945002.1"/>
    <property type="molecule type" value="Genomic_DNA"/>
</dbReference>
<accession>A0A9P6LVN2</accession>
<keyword evidence="3" id="KW-0762">Sugar transport</keyword>
<evidence type="ECO:0008006" key="10">
    <source>
        <dbReference type="Google" id="ProtNLM"/>
    </source>
</evidence>
<proteinExistence type="predicted"/>
<feature type="region of interest" description="Disordered" evidence="7">
    <location>
        <begin position="87"/>
        <end position="106"/>
    </location>
</feature>
<evidence type="ECO:0000256" key="2">
    <source>
        <dbReference type="ARBA" id="ARBA00022448"/>
    </source>
</evidence>
<evidence type="ECO:0000256" key="1">
    <source>
        <dbReference type="ARBA" id="ARBA00004141"/>
    </source>
</evidence>
<dbReference type="GO" id="GO:0055085">
    <property type="term" value="P:transmembrane transport"/>
    <property type="evidence" value="ECO:0007669"/>
    <property type="project" value="InterPro"/>
</dbReference>
<keyword evidence="2" id="KW-0813">Transport</keyword>
<keyword evidence="6" id="KW-0472">Membrane</keyword>
<comment type="caution">
    <text evidence="8">The sequence shown here is derived from an EMBL/GenBank/DDBJ whole genome shotgun (WGS) entry which is preliminary data.</text>
</comment>
<keyword evidence="5" id="KW-1133">Transmembrane helix</keyword>
<comment type="subcellular location">
    <subcellularLocation>
        <location evidence="1">Membrane</location>
        <topology evidence="1">Multi-pass membrane protein</topology>
    </subcellularLocation>
</comment>
<evidence type="ECO:0000256" key="4">
    <source>
        <dbReference type="ARBA" id="ARBA00022692"/>
    </source>
</evidence>
<dbReference type="InterPro" id="IPR013657">
    <property type="entry name" value="SCL35B1-4/HUT1"/>
</dbReference>
<feature type="non-terminal residue" evidence="8">
    <location>
        <position position="1"/>
    </location>
</feature>
<dbReference type="OrthoDB" id="999962at2759"/>
<gene>
    <name evidence="8" type="ORF">BGZ65_011315</name>
</gene>
<evidence type="ECO:0000256" key="3">
    <source>
        <dbReference type="ARBA" id="ARBA00022597"/>
    </source>
</evidence>
<evidence type="ECO:0000313" key="9">
    <source>
        <dbReference type="Proteomes" id="UP000749646"/>
    </source>
</evidence>
<sequence length="106" mass="11450">FMCISGVHRLTSLSSALTLNFVLNLRKFTSLVISVLYFENGFGFEMAVGSTLVLLGTIMYSVSSSTSAKTCKSTTLRASNVTTITTDSKSSSLSNFSMQHSTKQTE</sequence>
<dbReference type="Pfam" id="PF08449">
    <property type="entry name" value="UAA"/>
    <property type="match status" value="1"/>
</dbReference>
<evidence type="ECO:0000256" key="5">
    <source>
        <dbReference type="ARBA" id="ARBA00022989"/>
    </source>
</evidence>
<name>A0A9P6LVN2_9FUNG</name>
<dbReference type="AlphaFoldDB" id="A0A9P6LVN2"/>